<keyword evidence="13" id="KW-1185">Reference proteome</keyword>
<protein>
    <submittedName>
        <fullName evidence="12">4Fe-4S ferredoxin</fullName>
    </submittedName>
</protein>
<evidence type="ECO:0000313" key="12">
    <source>
        <dbReference type="EMBL" id="GLI58332.1"/>
    </source>
</evidence>
<evidence type="ECO:0000256" key="9">
    <source>
        <dbReference type="ARBA" id="ARBA00023274"/>
    </source>
</evidence>
<keyword evidence="2" id="KW-0813">Transport</keyword>
<dbReference type="GO" id="GO:0005886">
    <property type="term" value="C:plasma membrane"/>
    <property type="evidence" value="ECO:0007669"/>
    <property type="project" value="TreeGrafter"/>
</dbReference>
<feature type="transmembrane region" description="Helical" evidence="10">
    <location>
        <begin position="125"/>
        <end position="146"/>
    </location>
</feature>
<evidence type="ECO:0000256" key="5">
    <source>
        <dbReference type="ARBA" id="ARBA00022980"/>
    </source>
</evidence>
<feature type="transmembrane region" description="Helical" evidence="10">
    <location>
        <begin position="278"/>
        <end position="299"/>
    </location>
</feature>
<feature type="transmembrane region" description="Helical" evidence="10">
    <location>
        <begin position="66"/>
        <end position="97"/>
    </location>
</feature>
<evidence type="ECO:0000256" key="7">
    <source>
        <dbReference type="ARBA" id="ARBA00023004"/>
    </source>
</evidence>
<proteinExistence type="inferred from homology"/>
<dbReference type="EMBL" id="BSDY01000047">
    <property type="protein sequence ID" value="GLI58332.1"/>
    <property type="molecule type" value="Genomic_DNA"/>
</dbReference>
<reference evidence="12" key="1">
    <citation type="submission" date="2022-12" db="EMBL/GenBank/DDBJ databases">
        <title>Reference genome sequencing for broad-spectrum identification of bacterial and archaeal isolates by mass spectrometry.</title>
        <authorList>
            <person name="Sekiguchi Y."/>
            <person name="Tourlousse D.M."/>
        </authorList>
    </citation>
    <scope>NUCLEOTIDE SEQUENCE</scope>
    <source>
        <strain evidence="12">10succ1</strain>
    </source>
</reference>
<evidence type="ECO:0000256" key="4">
    <source>
        <dbReference type="ARBA" id="ARBA00022723"/>
    </source>
</evidence>
<keyword evidence="10" id="KW-0812">Transmembrane</keyword>
<comment type="caution">
    <text evidence="12">The sequence shown here is derived from an EMBL/GenBank/DDBJ whole genome shotgun (WGS) entry which is preliminary data.</text>
</comment>
<feature type="domain" description="4Fe-4S ferredoxin-type" evidence="11">
    <location>
        <begin position="242"/>
        <end position="267"/>
    </location>
</feature>
<dbReference type="InterPro" id="IPR017896">
    <property type="entry name" value="4Fe4S_Fe-S-bd"/>
</dbReference>
<organism evidence="12 13">
    <name type="scientific">Propionigenium maris DSM 9537</name>
    <dbReference type="NCBI Taxonomy" id="1123000"/>
    <lineage>
        <taxon>Bacteria</taxon>
        <taxon>Fusobacteriati</taxon>
        <taxon>Fusobacteriota</taxon>
        <taxon>Fusobacteriia</taxon>
        <taxon>Fusobacteriales</taxon>
        <taxon>Fusobacteriaceae</taxon>
        <taxon>Propionigenium</taxon>
    </lineage>
</organism>
<feature type="transmembrane region" description="Helical" evidence="10">
    <location>
        <begin position="166"/>
        <end position="186"/>
    </location>
</feature>
<dbReference type="SUPFAM" id="SSF54862">
    <property type="entry name" value="4Fe-4S ferredoxins"/>
    <property type="match status" value="1"/>
</dbReference>
<dbReference type="InterPro" id="IPR017900">
    <property type="entry name" value="4Fe4S_Fe_S_CS"/>
</dbReference>
<evidence type="ECO:0000256" key="8">
    <source>
        <dbReference type="ARBA" id="ARBA00023014"/>
    </source>
</evidence>
<evidence type="ECO:0000259" key="11">
    <source>
        <dbReference type="PROSITE" id="PS51379"/>
    </source>
</evidence>
<gene>
    <name evidence="12" type="ORF">PM10SUCC1_38460</name>
</gene>
<evidence type="ECO:0000313" key="13">
    <source>
        <dbReference type="Proteomes" id="UP001144471"/>
    </source>
</evidence>
<dbReference type="PANTHER" id="PTHR30176">
    <property type="entry name" value="FERREDOXIN-TYPE PROTEIN NAPH"/>
    <property type="match status" value="1"/>
</dbReference>
<keyword evidence="10" id="KW-1133">Transmembrane helix</keyword>
<keyword evidence="6" id="KW-0249">Electron transport</keyword>
<dbReference type="PANTHER" id="PTHR30176:SF3">
    <property type="entry name" value="FERREDOXIN-TYPE PROTEIN NAPH"/>
    <property type="match status" value="1"/>
</dbReference>
<dbReference type="InterPro" id="IPR051684">
    <property type="entry name" value="Electron_Trans/Redox"/>
</dbReference>
<evidence type="ECO:0000256" key="3">
    <source>
        <dbReference type="ARBA" id="ARBA00022485"/>
    </source>
</evidence>
<keyword evidence="7" id="KW-0408">Iron</keyword>
<dbReference type="GO" id="GO:0046872">
    <property type="term" value="F:metal ion binding"/>
    <property type="evidence" value="ECO:0007669"/>
    <property type="project" value="UniProtKB-KW"/>
</dbReference>
<dbReference type="PROSITE" id="PS51379">
    <property type="entry name" value="4FE4S_FER_2"/>
    <property type="match status" value="2"/>
</dbReference>
<dbReference type="AlphaFoldDB" id="A0A9W6GQF0"/>
<dbReference type="GO" id="GO:0051539">
    <property type="term" value="F:4 iron, 4 sulfur cluster binding"/>
    <property type="evidence" value="ECO:0007669"/>
    <property type="project" value="UniProtKB-KW"/>
</dbReference>
<evidence type="ECO:0000256" key="1">
    <source>
        <dbReference type="ARBA" id="ARBA00005436"/>
    </source>
</evidence>
<dbReference type="PROSITE" id="PS00198">
    <property type="entry name" value="4FE4S_FER_1"/>
    <property type="match status" value="1"/>
</dbReference>
<keyword evidence="4" id="KW-0479">Metal-binding</keyword>
<evidence type="ECO:0000256" key="6">
    <source>
        <dbReference type="ARBA" id="ARBA00022982"/>
    </source>
</evidence>
<evidence type="ECO:0000256" key="2">
    <source>
        <dbReference type="ARBA" id="ARBA00022448"/>
    </source>
</evidence>
<keyword evidence="8" id="KW-0411">Iron-sulfur</keyword>
<dbReference type="RefSeq" id="WP_281838107.1">
    <property type="nucleotide sequence ID" value="NZ_BSDY01000047.1"/>
</dbReference>
<keyword evidence="5" id="KW-0689">Ribosomal protein</keyword>
<dbReference type="Gene3D" id="1.10.10.1410">
    <property type="match status" value="1"/>
</dbReference>
<dbReference type="GO" id="GO:1990904">
    <property type="term" value="C:ribonucleoprotein complex"/>
    <property type="evidence" value="ECO:0007669"/>
    <property type="project" value="UniProtKB-KW"/>
</dbReference>
<sequence>MLAKTRNIRWAVQMGVLLFVTVIGILHQRIGGGIDGVASVHALCPFGALESFYSLVTKGEFIKKVFYSNIVFAVGSTVLTLIFGRIFCGWICALGTLQDLFGRLGMKIFKRRYTISREWDGSLRYMKYVVLLGIIYFTWRTGQLVINSMDPFVAYSHIAAGMEELLKEYAVGFGILVAMLLSSVFYERLFCRYLCPLGAYYSIVGRFSFFKIKRKKSSCVDCKMCDRSCPAALDISSSERADTKGECLSCMKCVEACPTVQNSLEASVAGKGMSGRRAGVAGVGLFLGIILVTKITGIYQSGPNTLEGVLRGNPDNIRGWMSIEEVAEGFDVPLERLYLELGTTMEKLPPETTIKNSEKVLEAAGIEFDHDQIGEVVAALTSKEVEKVVEGRLKESATLRGRMTLAEVSDYTGLSFQEIVEILEIPGEVYPEDTLKEVAGEQGVEVSEMRERLNRGMSFK</sequence>
<evidence type="ECO:0000256" key="10">
    <source>
        <dbReference type="SAM" id="Phobius"/>
    </source>
</evidence>
<keyword evidence="9" id="KW-0687">Ribonucleoprotein</keyword>
<dbReference type="InterPro" id="IPR038716">
    <property type="entry name" value="P1/P2_N_sf"/>
</dbReference>
<dbReference type="Proteomes" id="UP001144471">
    <property type="component" value="Unassembled WGS sequence"/>
</dbReference>
<keyword evidence="3" id="KW-0004">4Fe-4S</keyword>
<dbReference type="GO" id="GO:0005840">
    <property type="term" value="C:ribosome"/>
    <property type="evidence" value="ECO:0007669"/>
    <property type="project" value="UniProtKB-KW"/>
</dbReference>
<dbReference type="Pfam" id="PF12801">
    <property type="entry name" value="Fer4_5"/>
    <property type="match status" value="2"/>
</dbReference>
<keyword evidence="10" id="KW-0472">Membrane</keyword>
<accession>A0A9W6GQF0</accession>
<comment type="similarity">
    <text evidence="1">Belongs to the eukaryotic ribosomal protein P1/P2 family.</text>
</comment>
<name>A0A9W6GQF0_9FUSO</name>
<feature type="domain" description="4Fe-4S ferredoxin-type" evidence="11">
    <location>
        <begin position="210"/>
        <end position="238"/>
    </location>
</feature>